<dbReference type="Proteomes" id="UP000441354">
    <property type="component" value="Unassembled WGS sequence"/>
</dbReference>
<dbReference type="AlphaFoldDB" id="A0A7V7RM06"/>
<accession>A0A7V7RM06</accession>
<dbReference type="RefSeq" id="WP_151574370.1">
    <property type="nucleotide sequence ID" value="NZ_WBOT01000003.1"/>
</dbReference>
<reference evidence="1 2" key="1">
    <citation type="journal article" date="2014" name="Arch. Microbiol.">
        <title>Bacillus mesophilum sp. nov., strain IITR-54T, a novel 4-chlorobiphenyl dechlorinating bacterium.</title>
        <authorList>
            <person name="Manickam N."/>
            <person name="Singh N.K."/>
            <person name="Bajaj A."/>
            <person name="Kumar R.M."/>
            <person name="Kaur G."/>
            <person name="Kaur N."/>
            <person name="Bala M."/>
            <person name="Kumar A."/>
            <person name="Mayilraj S."/>
        </authorList>
    </citation>
    <scope>NUCLEOTIDE SEQUENCE [LARGE SCALE GENOMIC DNA]</scope>
    <source>
        <strain evidence="1 2">IITR-54</strain>
    </source>
</reference>
<evidence type="ECO:0000313" key="1">
    <source>
        <dbReference type="EMBL" id="KAB2332933.1"/>
    </source>
</evidence>
<sequence>MSFKDIYMLESVSDRGTRKSTGLIYSEETHVADELISEGKAKEINYPSLKSHEESVVTAVSEFEVRVTAINDNYRLSPEGKAEKITLLKEELKEKVNGFQEKFSHDLNVLKQAAKKTATSIDLDNSYNADKVRQTVGIVKTEISMASSFTQAIESINEQLTNIERDSALELLSQFSEIKSMLESKGEKMQARSDSARTVTINGAIRSTYEAIKEAASNENQRNANVEYKMLEAIEQYRGDIRGPYDRIVRKYK</sequence>
<comment type="caution">
    <text evidence="1">The sequence shown here is derived from an EMBL/GenBank/DDBJ whole genome shotgun (WGS) entry which is preliminary data.</text>
</comment>
<organism evidence="1 2">
    <name type="scientific">Bacillus mesophilum</name>
    <dbReference type="NCBI Taxonomy" id="1071718"/>
    <lineage>
        <taxon>Bacteria</taxon>
        <taxon>Bacillati</taxon>
        <taxon>Bacillota</taxon>
        <taxon>Bacilli</taxon>
        <taxon>Bacillales</taxon>
        <taxon>Bacillaceae</taxon>
        <taxon>Bacillus</taxon>
    </lineage>
</organism>
<proteinExistence type="predicted"/>
<protein>
    <submittedName>
        <fullName evidence="1">Uncharacterized protein</fullName>
    </submittedName>
</protein>
<gene>
    <name evidence="1" type="ORF">F7732_12695</name>
</gene>
<keyword evidence="2" id="KW-1185">Reference proteome</keyword>
<dbReference type="OrthoDB" id="2989860at2"/>
<evidence type="ECO:0000313" key="2">
    <source>
        <dbReference type="Proteomes" id="UP000441354"/>
    </source>
</evidence>
<dbReference type="EMBL" id="WBOT01000003">
    <property type="protein sequence ID" value="KAB2332933.1"/>
    <property type="molecule type" value="Genomic_DNA"/>
</dbReference>
<name>A0A7V7RM06_9BACI</name>